<dbReference type="RefSeq" id="WP_012349934.1">
    <property type="nucleotide sequence ID" value="NC_010525.1"/>
</dbReference>
<dbReference type="STRING" id="444157.Tneu_0572"/>
<evidence type="ECO:0000259" key="1">
    <source>
        <dbReference type="Pfam" id="PF22230"/>
    </source>
</evidence>
<dbReference type="GeneID" id="6165663"/>
<accession>B1YCK1</accession>
<name>B1YCK1_PYRNV</name>
<dbReference type="EMBL" id="CP001014">
    <property type="protein sequence ID" value="ACB39514.1"/>
    <property type="molecule type" value="Genomic_DNA"/>
</dbReference>
<dbReference type="eggNOG" id="arCOG03433">
    <property type="taxonomic scope" value="Archaea"/>
</dbReference>
<dbReference type="Proteomes" id="UP000001694">
    <property type="component" value="Chromosome"/>
</dbReference>
<proteinExistence type="predicted"/>
<dbReference type="SUPFAM" id="SSF160980">
    <property type="entry name" value="SSO1389-like"/>
    <property type="match status" value="1"/>
</dbReference>
<dbReference type="AlphaFoldDB" id="B1YCK1"/>
<dbReference type="InterPro" id="IPR053857">
    <property type="entry name" value="Csx1_CARF"/>
</dbReference>
<dbReference type="KEGG" id="tne:Tneu_0572"/>
<evidence type="ECO:0000313" key="2">
    <source>
        <dbReference type="EMBL" id="ACB39514.1"/>
    </source>
</evidence>
<feature type="domain" description="CRISPR system endoribonuclease Csx1 CARF" evidence="1">
    <location>
        <begin position="10"/>
        <end position="292"/>
    </location>
</feature>
<dbReference type="Gene3D" id="3.40.50.10640">
    <property type="entry name" value="SSO1389-like"/>
    <property type="match status" value="1"/>
</dbReference>
<reference evidence="2" key="1">
    <citation type="submission" date="2008-03" db="EMBL/GenBank/DDBJ databases">
        <title>Complete sequence of Thermoproteus neutrophilus V24Sta.</title>
        <authorList>
            <consortium name="US DOE Joint Genome Institute"/>
            <person name="Copeland A."/>
            <person name="Lucas S."/>
            <person name="Lapidus A."/>
            <person name="Glavina del Rio T."/>
            <person name="Dalin E."/>
            <person name="Tice H."/>
            <person name="Bruce D."/>
            <person name="Goodwin L."/>
            <person name="Pitluck S."/>
            <person name="Sims D."/>
            <person name="Brettin T."/>
            <person name="Detter J.C."/>
            <person name="Han C."/>
            <person name="Kuske C.R."/>
            <person name="Schmutz J."/>
            <person name="Larimer F."/>
            <person name="Land M."/>
            <person name="Hauser L."/>
            <person name="Kyrpides N."/>
            <person name="Mikhailova N."/>
            <person name="Biddle J.F."/>
            <person name="Zhang Z."/>
            <person name="Fitz-Gibbon S.T."/>
            <person name="Lowe T.M."/>
            <person name="Saltikov C."/>
            <person name="House C.H."/>
            <person name="Richardson P."/>
        </authorList>
    </citation>
    <scope>NUCLEOTIDE SEQUENCE [LARGE SCALE GENOMIC DNA]</scope>
    <source>
        <strain evidence="2">V24Sta</strain>
    </source>
</reference>
<keyword evidence="3" id="KW-1185">Reference proteome</keyword>
<organism evidence="2 3">
    <name type="scientific">Pyrobaculum neutrophilum (strain DSM 2338 / JCM 9278 / NBRC 100436 / V24Sta)</name>
    <name type="common">Thermoproteus neutrophilus</name>
    <dbReference type="NCBI Taxonomy" id="444157"/>
    <lineage>
        <taxon>Archaea</taxon>
        <taxon>Thermoproteota</taxon>
        <taxon>Thermoprotei</taxon>
        <taxon>Thermoproteales</taxon>
        <taxon>Thermoproteaceae</taxon>
        <taxon>Pyrobaculum</taxon>
    </lineage>
</organism>
<gene>
    <name evidence="2" type="ordered locus">Tneu_0572</name>
</gene>
<protein>
    <recommendedName>
        <fullName evidence="1">CRISPR system endoribonuclease Csx1 CARF domain-containing protein</fullName>
    </recommendedName>
</protein>
<dbReference type="Pfam" id="PF22230">
    <property type="entry name" value="Csx1_CARF"/>
    <property type="match status" value="1"/>
</dbReference>
<evidence type="ECO:0000313" key="3">
    <source>
        <dbReference type="Proteomes" id="UP000001694"/>
    </source>
</evidence>
<sequence>MGSSEVKIFAIATLGLMRRYDEVVYKVYVPAGGRQSRKPYYIRTYFSPLALILAHAIEHKASSATLTVAAPITLYTEWESQIEKSQIDLEAVANSILKKEILREETSKKEDTQKQYLIDEEVSSELQEAKEIYRITKLEFPDSAGGGRSSDKLPYIFTRKATIQYIAEKSGEGSNKLSLDFYMALLPLTGSFQHDEEKVWKGKVWIFREKSEGDIEMFGRSLASSFTYAIRESLRRVEGKGGAIILVDTTHGLNIAAAHLMASVVQNYGLINYELERRGIELLDIYFYNSDPYDPKRRDKLQLLSHYYQKVVGASIAEIAHRAPEVCQSEKGGGSPGGREPSQEFCNLLKRVITMLRSNLLLWSLYDIETLNYTPDEIRISEIRIGLKYKDKDKKKSEISEINYDIEGAVDSGVVWLWEILKEAAQRAITELKDKDVMSHIERTRRKKAVCFNVERLAKAVKESTDWHWNLLREIMGPTAELILQHELEEWESSKNLKYLYPKGLGDCIKCDILPRESVGGITYRIAKPQLEQEKARNIVAHAGITKVVEDMYFLFTEQQNDCRLTVLCIAEKFPDNILQAIIKRGQSSYDTS</sequence>
<dbReference type="HOGENOM" id="CLU_459784_0_0_2"/>